<keyword evidence="11" id="KW-0418">Kinase</keyword>
<sequence length="875" mass="97802">MIPGFISLDCGRAEGSSYIEKTTTINYISDAAFIKSGVIQSIMPKYRAGFQQQATFLRSFPEGIRNCYTLTIKKGTKYFFRTSFLYGNYDGLNKNTIKFDLHIGPNYWDTVTITSDSVFVFKEMIYTPPQDYVHVCLVNTGSGTPFIQAIELRPLKNNTYMIYDSGALSHYAAVDTGSTTNSTYRYPYDALDRFWSPQNDEALTQLTTSLTVDSDGHKNDYWLPPIVMNNAAVPIDKDGSLRFNVSSSDKNIGYYVYLHFAELQLIKPNESRAFNFYVNGKLMYGPIVPKYLTTLTIHALTPLTGQSQYNFSLTKLQNSTLPPILNAIEIYSSLDFSQSETHQDDVEAIMGIKSTYDVKKNWDGDPCVPLKYLWAGLNCSNDILKPPRIRSLDLSSSGLSGSISEHISKLTMLESLDLSDNNLTGFVPDFLSSLPNLRVLNLKRNMLTGSVPASLLEKSKNGLLLVNFGENQDLLCGLSTPCVNKRKKNILIPIATSFGGLIILLIIVAIIVLTLKNRKNKIGLVLSENLASSNFQTDSLIDHESKKRQFTYSEVTKMTNNFEKVLGKGGFGYVFHGIINDDGTQVAVKMLSQLSNHGYQQFLAEVKVLMRVHHRNLTSLVGYCNEESNKALIYEYIANGSLDSHLSQGVGNNKDILSWEERLQIAIDAAQGLEYLHNGCKPPIVHRDVKTSNILITDNFHAKIADFGLSRIFPADNGTHISTVVAGTVGTTTNRLNEKSDVYSFGVVLLEIITSRPVISVAQDKRTHLKDWVSVMIANGEINDIVDPRLRGHFKINSVWKAVEISMACLAHSSITRPNMNQVVCELKECLKHDDDVDDEEDDQRNLLASLSDSRRVRISPSLTGPFTFLMMKRF</sequence>
<comment type="subcellular location">
    <subcellularLocation>
        <location evidence="1">Membrane</location>
        <topology evidence="1">Single-pass membrane protein</topology>
    </subcellularLocation>
</comment>
<evidence type="ECO:0000256" key="10">
    <source>
        <dbReference type="ARBA" id="ARBA00022741"/>
    </source>
</evidence>
<evidence type="ECO:0000256" key="8">
    <source>
        <dbReference type="ARBA" id="ARBA00022729"/>
    </source>
</evidence>
<keyword evidence="6" id="KW-0808">Transferase</keyword>
<evidence type="ECO:0000256" key="12">
    <source>
        <dbReference type="ARBA" id="ARBA00022840"/>
    </source>
</evidence>
<evidence type="ECO:0000256" key="16">
    <source>
        <dbReference type="ARBA" id="ARBA00047899"/>
    </source>
</evidence>
<evidence type="ECO:0000259" key="20">
    <source>
        <dbReference type="PROSITE" id="PS50011"/>
    </source>
</evidence>
<evidence type="ECO:0000256" key="14">
    <source>
        <dbReference type="ARBA" id="ARBA00023136"/>
    </source>
</evidence>
<comment type="catalytic activity">
    <reaction evidence="17">
        <text>L-seryl-[protein] + ATP = O-phospho-L-seryl-[protein] + ADP + H(+)</text>
        <dbReference type="Rhea" id="RHEA:17989"/>
        <dbReference type="Rhea" id="RHEA-COMP:9863"/>
        <dbReference type="Rhea" id="RHEA-COMP:11604"/>
        <dbReference type="ChEBI" id="CHEBI:15378"/>
        <dbReference type="ChEBI" id="CHEBI:29999"/>
        <dbReference type="ChEBI" id="CHEBI:30616"/>
        <dbReference type="ChEBI" id="CHEBI:83421"/>
        <dbReference type="ChEBI" id="CHEBI:456216"/>
        <dbReference type="EC" id="2.7.11.1"/>
    </reaction>
</comment>
<keyword evidence="10 18" id="KW-0547">Nucleotide-binding</keyword>
<proteinExistence type="predicted"/>
<gene>
    <name evidence="21" type="ORF">G4B88_019863</name>
</gene>
<dbReference type="FunFam" id="1.10.510.10:FF:000146">
    <property type="entry name" value="LRR receptor-like serine/threonine-protein kinase IOS1"/>
    <property type="match status" value="1"/>
</dbReference>
<dbReference type="PROSITE" id="PS00107">
    <property type="entry name" value="PROTEIN_KINASE_ATP"/>
    <property type="match status" value="1"/>
</dbReference>
<dbReference type="EC" id="2.7.11.1" evidence="2"/>
<name>A0A7J6HS71_CANSA</name>
<dbReference type="InterPro" id="IPR008271">
    <property type="entry name" value="Ser/Thr_kinase_AS"/>
</dbReference>
<dbReference type="Pfam" id="PF07714">
    <property type="entry name" value="PK_Tyr_Ser-Thr"/>
    <property type="match status" value="1"/>
</dbReference>
<evidence type="ECO:0000256" key="1">
    <source>
        <dbReference type="ARBA" id="ARBA00004167"/>
    </source>
</evidence>
<dbReference type="SUPFAM" id="SSF52058">
    <property type="entry name" value="L domain-like"/>
    <property type="match status" value="1"/>
</dbReference>
<keyword evidence="14 19" id="KW-0472">Membrane</keyword>
<dbReference type="PROSITE" id="PS00108">
    <property type="entry name" value="PROTEIN_KINASE_ST"/>
    <property type="match status" value="1"/>
</dbReference>
<dbReference type="Proteomes" id="UP000583929">
    <property type="component" value="Unassembled WGS sequence"/>
</dbReference>
<dbReference type="GO" id="GO:0016020">
    <property type="term" value="C:membrane"/>
    <property type="evidence" value="ECO:0007669"/>
    <property type="project" value="UniProtKB-SubCell"/>
</dbReference>
<keyword evidence="8" id="KW-0732">Signal</keyword>
<dbReference type="FunFam" id="3.30.200.20:FF:000394">
    <property type="entry name" value="Leucine-rich repeat receptor-like protein kinase"/>
    <property type="match status" value="1"/>
</dbReference>
<keyword evidence="9" id="KW-0677">Repeat</keyword>
<evidence type="ECO:0000256" key="13">
    <source>
        <dbReference type="ARBA" id="ARBA00022989"/>
    </source>
</evidence>
<feature type="binding site" evidence="18">
    <location>
        <position position="589"/>
    </location>
    <ligand>
        <name>ATP</name>
        <dbReference type="ChEBI" id="CHEBI:30616"/>
    </ligand>
</feature>
<dbReference type="PRINTS" id="PR00019">
    <property type="entry name" value="LEURICHRPT"/>
</dbReference>
<accession>A0A7J6HS71</accession>
<organism evidence="21 22">
    <name type="scientific">Cannabis sativa</name>
    <name type="common">Hemp</name>
    <name type="synonym">Marijuana</name>
    <dbReference type="NCBI Taxonomy" id="3483"/>
    <lineage>
        <taxon>Eukaryota</taxon>
        <taxon>Viridiplantae</taxon>
        <taxon>Streptophyta</taxon>
        <taxon>Embryophyta</taxon>
        <taxon>Tracheophyta</taxon>
        <taxon>Spermatophyta</taxon>
        <taxon>Magnoliopsida</taxon>
        <taxon>eudicotyledons</taxon>
        <taxon>Gunneridae</taxon>
        <taxon>Pentapetalae</taxon>
        <taxon>rosids</taxon>
        <taxon>fabids</taxon>
        <taxon>Rosales</taxon>
        <taxon>Cannabaceae</taxon>
        <taxon>Cannabis</taxon>
    </lineage>
</organism>
<dbReference type="SUPFAM" id="SSF56112">
    <property type="entry name" value="Protein kinase-like (PK-like)"/>
    <property type="match status" value="1"/>
</dbReference>
<feature type="transmembrane region" description="Helical" evidence="19">
    <location>
        <begin position="490"/>
        <end position="515"/>
    </location>
</feature>
<reference evidence="21 22" key="1">
    <citation type="journal article" date="2020" name="bioRxiv">
        <title>Sequence and annotation of 42 cannabis genomes reveals extensive copy number variation in cannabinoid synthesis and pathogen resistance genes.</title>
        <authorList>
            <person name="Mckernan K.J."/>
            <person name="Helbert Y."/>
            <person name="Kane L.T."/>
            <person name="Ebling H."/>
            <person name="Zhang L."/>
            <person name="Liu B."/>
            <person name="Eaton Z."/>
            <person name="Mclaughlin S."/>
            <person name="Kingan S."/>
            <person name="Baybayan P."/>
            <person name="Concepcion G."/>
            <person name="Jordan M."/>
            <person name="Riva A."/>
            <person name="Barbazuk W."/>
            <person name="Harkins T."/>
        </authorList>
    </citation>
    <scope>NUCLEOTIDE SEQUENCE [LARGE SCALE GENOMIC DNA]</scope>
    <source>
        <strain evidence="22">cv. Jamaican Lion 4</strain>
        <tissue evidence="21">Leaf</tissue>
    </source>
</reference>
<feature type="domain" description="Protein kinase" evidence="20">
    <location>
        <begin position="560"/>
        <end position="831"/>
    </location>
</feature>
<evidence type="ECO:0000256" key="17">
    <source>
        <dbReference type="ARBA" id="ARBA00048679"/>
    </source>
</evidence>
<keyword evidence="22" id="KW-1185">Reference proteome</keyword>
<evidence type="ECO:0000313" key="22">
    <source>
        <dbReference type="Proteomes" id="UP000583929"/>
    </source>
</evidence>
<keyword evidence="13 19" id="KW-1133">Transmembrane helix</keyword>
<keyword evidence="12 18" id="KW-0067">ATP-binding</keyword>
<keyword evidence="5" id="KW-0433">Leucine-rich repeat</keyword>
<comment type="catalytic activity">
    <reaction evidence="16">
        <text>L-threonyl-[protein] + ATP = O-phospho-L-threonyl-[protein] + ADP + H(+)</text>
        <dbReference type="Rhea" id="RHEA:46608"/>
        <dbReference type="Rhea" id="RHEA-COMP:11060"/>
        <dbReference type="Rhea" id="RHEA-COMP:11605"/>
        <dbReference type="ChEBI" id="CHEBI:15378"/>
        <dbReference type="ChEBI" id="CHEBI:30013"/>
        <dbReference type="ChEBI" id="CHEBI:30616"/>
        <dbReference type="ChEBI" id="CHEBI:61977"/>
        <dbReference type="ChEBI" id="CHEBI:456216"/>
        <dbReference type="EC" id="2.7.11.1"/>
    </reaction>
</comment>
<dbReference type="Pfam" id="PF13855">
    <property type="entry name" value="LRR_8"/>
    <property type="match status" value="1"/>
</dbReference>
<dbReference type="AlphaFoldDB" id="A0A7J6HS71"/>
<keyword evidence="4" id="KW-0597">Phosphoprotein</keyword>
<evidence type="ECO:0000256" key="11">
    <source>
        <dbReference type="ARBA" id="ARBA00022777"/>
    </source>
</evidence>
<evidence type="ECO:0000313" key="21">
    <source>
        <dbReference type="EMBL" id="KAF4398142.1"/>
    </source>
</evidence>
<evidence type="ECO:0000256" key="18">
    <source>
        <dbReference type="PROSITE-ProRule" id="PRU10141"/>
    </source>
</evidence>
<evidence type="ECO:0000256" key="6">
    <source>
        <dbReference type="ARBA" id="ARBA00022679"/>
    </source>
</evidence>
<dbReference type="Pfam" id="PF12819">
    <property type="entry name" value="Malectin_like"/>
    <property type="match status" value="1"/>
</dbReference>
<dbReference type="InterPro" id="IPR017441">
    <property type="entry name" value="Protein_kinase_ATP_BS"/>
</dbReference>
<evidence type="ECO:0000256" key="7">
    <source>
        <dbReference type="ARBA" id="ARBA00022692"/>
    </source>
</evidence>
<dbReference type="InterPro" id="IPR011009">
    <property type="entry name" value="Kinase-like_dom_sf"/>
</dbReference>
<dbReference type="InterPro" id="IPR000719">
    <property type="entry name" value="Prot_kinase_dom"/>
</dbReference>
<dbReference type="PANTHER" id="PTHR45631">
    <property type="entry name" value="OS07G0107800 PROTEIN-RELATED"/>
    <property type="match status" value="1"/>
</dbReference>
<dbReference type="InterPro" id="IPR001611">
    <property type="entry name" value="Leu-rich_rpt"/>
</dbReference>
<evidence type="ECO:0000256" key="2">
    <source>
        <dbReference type="ARBA" id="ARBA00012513"/>
    </source>
</evidence>
<evidence type="ECO:0000256" key="5">
    <source>
        <dbReference type="ARBA" id="ARBA00022614"/>
    </source>
</evidence>
<dbReference type="Gene3D" id="3.80.10.10">
    <property type="entry name" value="Ribonuclease Inhibitor"/>
    <property type="match status" value="1"/>
</dbReference>
<dbReference type="EMBL" id="JAATIQ010000029">
    <property type="protein sequence ID" value="KAF4398142.1"/>
    <property type="molecule type" value="Genomic_DNA"/>
</dbReference>
<dbReference type="InterPro" id="IPR032675">
    <property type="entry name" value="LRR_dom_sf"/>
</dbReference>
<dbReference type="SMART" id="SM00369">
    <property type="entry name" value="LRR_TYP"/>
    <property type="match status" value="2"/>
</dbReference>
<dbReference type="Gene3D" id="1.10.510.10">
    <property type="entry name" value="Transferase(Phosphotransferase) domain 1"/>
    <property type="match status" value="1"/>
</dbReference>
<dbReference type="InterPro" id="IPR001245">
    <property type="entry name" value="Ser-Thr/Tyr_kinase_cat_dom"/>
</dbReference>
<dbReference type="FunFam" id="3.80.10.10:FF:000129">
    <property type="entry name" value="Leucine-rich repeat receptor-like kinase"/>
    <property type="match status" value="1"/>
</dbReference>
<evidence type="ECO:0000256" key="19">
    <source>
        <dbReference type="SAM" id="Phobius"/>
    </source>
</evidence>
<evidence type="ECO:0000256" key="3">
    <source>
        <dbReference type="ARBA" id="ARBA00022527"/>
    </source>
</evidence>
<protein>
    <recommendedName>
        <fullName evidence="2">non-specific serine/threonine protein kinase</fullName>
        <ecNumber evidence="2">2.7.11.1</ecNumber>
    </recommendedName>
</protein>
<dbReference type="InterPro" id="IPR024788">
    <property type="entry name" value="Malectin-like_Carb-bd_dom"/>
</dbReference>
<dbReference type="SMART" id="SM00220">
    <property type="entry name" value="S_TKc"/>
    <property type="match status" value="1"/>
</dbReference>
<dbReference type="GO" id="GO:0004674">
    <property type="term" value="F:protein serine/threonine kinase activity"/>
    <property type="evidence" value="ECO:0007669"/>
    <property type="project" value="UniProtKB-KW"/>
</dbReference>
<evidence type="ECO:0000256" key="9">
    <source>
        <dbReference type="ARBA" id="ARBA00022737"/>
    </source>
</evidence>
<dbReference type="PROSITE" id="PS50011">
    <property type="entry name" value="PROTEIN_KINASE_DOM"/>
    <property type="match status" value="1"/>
</dbReference>
<keyword evidence="3" id="KW-0723">Serine/threonine-protein kinase</keyword>
<dbReference type="GO" id="GO:0005524">
    <property type="term" value="F:ATP binding"/>
    <property type="evidence" value="ECO:0007669"/>
    <property type="project" value="UniProtKB-UniRule"/>
</dbReference>
<dbReference type="PANTHER" id="PTHR45631:SF202">
    <property type="entry name" value="SENESCENCE-INDUCED RECEPTOR-LIKE SERINE_THREONINE-PROTEIN KINASE"/>
    <property type="match status" value="1"/>
</dbReference>
<keyword evidence="15" id="KW-0675">Receptor</keyword>
<comment type="caution">
    <text evidence="21">The sequence shown here is derived from an EMBL/GenBank/DDBJ whole genome shotgun (WGS) entry which is preliminary data.</text>
</comment>
<evidence type="ECO:0000256" key="15">
    <source>
        <dbReference type="ARBA" id="ARBA00023170"/>
    </source>
</evidence>
<evidence type="ECO:0000256" key="4">
    <source>
        <dbReference type="ARBA" id="ARBA00022553"/>
    </source>
</evidence>
<dbReference type="Gene3D" id="3.30.200.20">
    <property type="entry name" value="Phosphorylase Kinase, domain 1"/>
    <property type="match status" value="1"/>
</dbReference>
<keyword evidence="7 19" id="KW-0812">Transmembrane</keyword>
<dbReference type="InterPro" id="IPR003591">
    <property type="entry name" value="Leu-rich_rpt_typical-subtyp"/>
</dbReference>